<organism evidence="1 2">
    <name type="scientific">Choristoneura fumiferana</name>
    <name type="common">Spruce budworm moth</name>
    <name type="synonym">Archips fumiferana</name>
    <dbReference type="NCBI Taxonomy" id="7141"/>
    <lineage>
        <taxon>Eukaryota</taxon>
        <taxon>Metazoa</taxon>
        <taxon>Ecdysozoa</taxon>
        <taxon>Arthropoda</taxon>
        <taxon>Hexapoda</taxon>
        <taxon>Insecta</taxon>
        <taxon>Pterygota</taxon>
        <taxon>Neoptera</taxon>
        <taxon>Endopterygota</taxon>
        <taxon>Lepidoptera</taxon>
        <taxon>Glossata</taxon>
        <taxon>Ditrysia</taxon>
        <taxon>Tortricoidea</taxon>
        <taxon>Tortricidae</taxon>
        <taxon>Tortricinae</taxon>
        <taxon>Choristoneura</taxon>
    </lineage>
</organism>
<keyword evidence="2" id="KW-1185">Reference proteome</keyword>
<protein>
    <submittedName>
        <fullName evidence="1">Uncharacterized protein</fullName>
    </submittedName>
</protein>
<comment type="caution">
    <text evidence="1">The sequence shown here is derived from an EMBL/GenBank/DDBJ whole genome shotgun (WGS) entry which is preliminary data.</text>
</comment>
<dbReference type="EMBL" id="CM046112">
    <property type="protein sequence ID" value="KAI8428428.1"/>
    <property type="molecule type" value="Genomic_DNA"/>
</dbReference>
<dbReference type="Proteomes" id="UP001064048">
    <property type="component" value="Chromosome 12"/>
</dbReference>
<accession>A0ACC0JWI6</accession>
<reference evidence="1 2" key="1">
    <citation type="journal article" date="2022" name="Genome Biol. Evol.">
        <title>The Spruce Budworm Genome: Reconstructing the Evolutionary History of Antifreeze Proteins.</title>
        <authorList>
            <person name="Beliveau C."/>
            <person name="Gagne P."/>
            <person name="Picq S."/>
            <person name="Vernygora O."/>
            <person name="Keeling C.I."/>
            <person name="Pinkney K."/>
            <person name="Doucet D."/>
            <person name="Wen F."/>
            <person name="Johnston J.S."/>
            <person name="Maaroufi H."/>
            <person name="Boyle B."/>
            <person name="Laroche J."/>
            <person name="Dewar K."/>
            <person name="Juretic N."/>
            <person name="Blackburn G."/>
            <person name="Nisole A."/>
            <person name="Brunet B."/>
            <person name="Brandao M."/>
            <person name="Lumley L."/>
            <person name="Duan J."/>
            <person name="Quan G."/>
            <person name="Lucarotti C.J."/>
            <person name="Roe A.D."/>
            <person name="Sperling F.A.H."/>
            <person name="Levesque R.C."/>
            <person name="Cusson M."/>
        </authorList>
    </citation>
    <scope>NUCLEOTIDE SEQUENCE [LARGE SCALE GENOMIC DNA]</scope>
    <source>
        <strain evidence="1">Glfc:IPQL:Cfum</strain>
    </source>
</reference>
<proteinExistence type="predicted"/>
<evidence type="ECO:0000313" key="1">
    <source>
        <dbReference type="EMBL" id="KAI8428428.1"/>
    </source>
</evidence>
<feature type="non-terminal residue" evidence="1">
    <location>
        <position position="2264"/>
    </location>
</feature>
<gene>
    <name evidence="1" type="ORF">MSG28_007246</name>
</gene>
<name>A0ACC0JWI6_CHOFU</name>
<sequence length="2264" mass="251943">VILLIYEYGIAVESNLVQRMLYSYGNDSSINGTEDSPIADRLHRSYFGFDQDYYERMPLLVNAMQENHYIDPILEMTFPAKRARVLKNKTTTTTVNYKASSIRRTSPRPFIFEYRSPTPTPFSRTFGSKSWVESYRNAQRLQNLQQVIQYLEKTINAKFGDLYAMPSNTHIAFSGIYVPPSANINTQQARPTSPTLDLLQQSSNKVETKTNHLSDPLFSFKPDSPGDINLLADGFRFAPTQKVITESITSTAPMFRPISYRKKHKNDDKNVVDLLQGASDIKHVESSTVDKPNSFSVMLNYIPLKTTINTDYKQDDGTSFTTNKVYFTTSRPVRVHFKRKSNGPVRRMFPVRPLRKPKTNRNGSLKDIIRKSEMNKETTMIVHVNLYPQKTEVKDVSNVTENNKDYSTTTETMKGQQLTTAPELSLAQVEDYHIGSSGIIPIESRTESSQSPRVPVGEFFEPTSASTEVNNWPTNPPDMVKFSPEDARIPDQYKQLREMETNESDPFGVNRRNFGSDMITHTDVEPSTLIVKLKNEIRSTTAGTISEEIIEEESDENTTVQTYVPQINGHYRSINQNSKLLNNLLDVKNENDRKKRLELSYCAAQVVNRAPHFVPQIGDMSQFSLSEDTPVGTPFFTVDPLTGVVTLAKNLDREEQASLEVIISITDEGIANTDPNTVSLRRVIPVKDVNDNPPVFHNRPYILNISEAVLVGSEIEIKVTCTTKAKGSDAEACATFRVVTDMISPNEFQARLFLQQPLDFESRSAYVLSLEAADVSERPLRALASVAVAVRDVQDQPPNTSIMEIIAKDGDTANPRPVLLTLEGDGEHYFKLLPERPIGRAVLVTTENPIDRESDIVMHSGGVYNLFVKATELINNEVPSDYTVTPITIIVTDVDDHVPKFNKEQFDISIPENIENGSPIPGLSIYVEDNDIGQNSKYDLWLRDVFNSEGVFSISTDHGEGRTPVSIKVKDSSRLDYDVDDDDKRLFSFDIVTSVGNIELSSARVNIKLLDMNDNAPIFDQSSYKFNVNENATIGTKIGEVAATDKDYGIYGEIEYSITGFGSHLFKTDKAKGGLYVGQKLDYEKQKSYSLTLIAKDGGGKVTTTSLYVEVLDVNDNAPVFEAPEYSRTIRDGATSFEPQFVVRATDVDGPTQGGGHIRYSLESDNSITHKGNVFTIDEDTGEIMIIEKVETMDTPRGQYELVVRATDYGSPPLHNETRVYIRVGVPGNQRPTFKGNYHHYKYTVTQHPDSSEDFTFDLNPMNYKASIKEDAKPGQNVTMVIANDPDGLDDLLTYHIVAGSKDNFVINEKTGLITVSNDANLDRDVNADRYEIIVSAVDSGMPIPETATTTVFVTIQDVNDKPPKFNDTDSTTYISEKTKVDDVVTQLVAYDTDVNSKLKYSIIDPIKAFSKAGVQLKPNTPYDYKHIFRINEDTGEIIVNGTLDYSQASIIILTIKVVDINGEIETDKQFAVVEHTIYIQPYADKNPQFTNPGWTTSHPLIYHKIKEEQPIGSTVLVLMAEDPISGHLVSSFKVINSETGLLQVDPLSGQVVLTKHLDYEELTTPNLTLTVKATSNDGSKHTMAKIIIEVMNLNDNPPKFEKELYKVSVLESIKDQEQILTVTATDADAVLTGEDTTKGYSELRYTLRGDNSDLFTINNVTGVIKLAPNKTLDRERQSVLRLEIEAVDMPGGGAERLKSTATILVDVLDVDDNAPTFDKAVYTAVVPENVPIGISVINITATDPDEGLGGEVKYEFLDEGEANGLFTIDAKTGEIKSRRDLTGRGRTDPYLLLVGATDGGGHIGDASLSLYIGDVSANDGVPRTQRSARLYTRQWLATRTTPRSRRGSCTTPYNSLTPTLKLLLLDDPPVLLTTREEVPVGTVIGQLQAVDEDIGDNAAIDYAITAGNELGYLRLERTNDSKASIVAAARIDREAVSRLLITVKCFKYGTKPRLNKAYNRLVRPIRDPSAHKGAGHRRPPAAVRGQPDQPIDTSTVAPCRTIDTSIATVRATDRDPDALPIHYRYQTNIDTSIATVRATDRDPDALPIHYRYQTNIDTSIATVRATDRDPDALPIHYRYQTNIDTSIATVRATDRDPDALPIYYRYQTNIDTSIATVRTTDRDPDALPIHYRYQTNIDTSIATVRATDRDPDALPIHYRYQTNIDVIVLNNATGDLRIMKNLIHYADGIFRLTIRANNSQDPERFSDILVEQILQAFDVHNITSCGVSRATHTPAQHALLALAGALPLAALIAALVLCCMHSN</sequence>
<evidence type="ECO:0000313" key="2">
    <source>
        <dbReference type="Proteomes" id="UP001064048"/>
    </source>
</evidence>
<feature type="non-terminal residue" evidence="1">
    <location>
        <position position="1"/>
    </location>
</feature>